<keyword evidence="4" id="KW-1278">Translocase</keyword>
<dbReference type="RefSeq" id="WP_117679433.1">
    <property type="nucleotide sequence ID" value="NZ_QSRJ01000005.1"/>
</dbReference>
<keyword evidence="6 7" id="KW-0472">Membrane</keyword>
<accession>A0A3E4QU33</accession>
<name>A0A3E4QU33_9ACTN</name>
<evidence type="ECO:0000313" key="9">
    <source>
        <dbReference type="Proteomes" id="UP000260943"/>
    </source>
</evidence>
<keyword evidence="3 7" id="KW-0812">Transmembrane</keyword>
<evidence type="ECO:0000256" key="5">
    <source>
        <dbReference type="ARBA" id="ARBA00022989"/>
    </source>
</evidence>
<dbReference type="AlphaFoldDB" id="A0A3E4QU33"/>
<feature type="transmembrane region" description="Helical" evidence="7">
    <location>
        <begin position="133"/>
        <end position="159"/>
    </location>
</feature>
<feature type="transmembrane region" description="Helical" evidence="7">
    <location>
        <begin position="70"/>
        <end position="91"/>
    </location>
</feature>
<protein>
    <recommendedName>
        <fullName evidence="10">Electron transport complex subunit RsxE</fullName>
    </recommendedName>
</protein>
<keyword evidence="5 7" id="KW-1133">Transmembrane helix</keyword>
<gene>
    <name evidence="8" type="ORF">DXC81_04840</name>
</gene>
<evidence type="ECO:0000313" key="8">
    <source>
        <dbReference type="EMBL" id="RGL10363.1"/>
    </source>
</evidence>
<evidence type="ECO:0000256" key="7">
    <source>
        <dbReference type="SAM" id="Phobius"/>
    </source>
</evidence>
<organism evidence="8 9">
    <name type="scientific">Collinsella tanakaei</name>
    <dbReference type="NCBI Taxonomy" id="626935"/>
    <lineage>
        <taxon>Bacteria</taxon>
        <taxon>Bacillati</taxon>
        <taxon>Actinomycetota</taxon>
        <taxon>Coriobacteriia</taxon>
        <taxon>Coriobacteriales</taxon>
        <taxon>Coriobacteriaceae</taxon>
        <taxon>Collinsella</taxon>
    </lineage>
</organism>
<comment type="caution">
    <text evidence="8">The sequence shown here is derived from an EMBL/GenBank/DDBJ whole genome shotgun (WGS) entry which is preliminary data.</text>
</comment>
<feature type="transmembrane region" description="Helical" evidence="7">
    <location>
        <begin position="21"/>
        <end position="38"/>
    </location>
</feature>
<feature type="transmembrane region" description="Helical" evidence="7">
    <location>
        <begin position="103"/>
        <end position="121"/>
    </location>
</feature>
<comment type="subcellular location">
    <subcellularLocation>
        <location evidence="1">Endomembrane system</location>
        <topology evidence="1">Multi-pass membrane protein</topology>
    </subcellularLocation>
</comment>
<evidence type="ECO:0000256" key="1">
    <source>
        <dbReference type="ARBA" id="ARBA00004127"/>
    </source>
</evidence>
<dbReference type="EMBL" id="QSRJ01000005">
    <property type="protein sequence ID" value="RGL10363.1"/>
    <property type="molecule type" value="Genomic_DNA"/>
</dbReference>
<feature type="transmembrane region" description="Helical" evidence="7">
    <location>
        <begin position="179"/>
        <end position="197"/>
    </location>
</feature>
<sequence length="215" mass="22053">MALNQNVIREQDERIADFVRTPTFVVTAAALPGLFVATSVVNGAAIGIATAVAILAMALIAPVTRRFTGAFSYLPVTLLAGAMVSVLVSFAVRVVEPAVHEALGIYLPLTCVNAMAVAFVAREGFSAQPASKSSLGTAAFAAVCAFATLVFVGFINGMLSTGEVFGLTMPELAASPLSVFGKPAGSLLVLALVATFVQSICDVRAKSAAAKEGER</sequence>
<dbReference type="Proteomes" id="UP000260943">
    <property type="component" value="Unassembled WGS sequence"/>
</dbReference>
<dbReference type="Pfam" id="PF02508">
    <property type="entry name" value="Rnf-Nqr"/>
    <property type="match status" value="1"/>
</dbReference>
<evidence type="ECO:0000256" key="4">
    <source>
        <dbReference type="ARBA" id="ARBA00022967"/>
    </source>
</evidence>
<evidence type="ECO:0008006" key="10">
    <source>
        <dbReference type="Google" id="ProtNLM"/>
    </source>
</evidence>
<dbReference type="GO" id="GO:0012505">
    <property type="term" value="C:endomembrane system"/>
    <property type="evidence" value="ECO:0007669"/>
    <property type="project" value="UniProtKB-SubCell"/>
</dbReference>
<feature type="transmembrane region" description="Helical" evidence="7">
    <location>
        <begin position="44"/>
        <end position="63"/>
    </location>
</feature>
<dbReference type="InterPro" id="IPR003667">
    <property type="entry name" value="NqrDE/RnfAE"/>
</dbReference>
<dbReference type="GO" id="GO:0016020">
    <property type="term" value="C:membrane"/>
    <property type="evidence" value="ECO:0007669"/>
    <property type="project" value="InterPro"/>
</dbReference>
<evidence type="ECO:0000256" key="2">
    <source>
        <dbReference type="ARBA" id="ARBA00022448"/>
    </source>
</evidence>
<reference evidence="8 9" key="1">
    <citation type="submission" date="2018-08" db="EMBL/GenBank/DDBJ databases">
        <title>A genome reference for cultivated species of the human gut microbiota.</title>
        <authorList>
            <person name="Zou Y."/>
            <person name="Xue W."/>
            <person name="Luo G."/>
        </authorList>
    </citation>
    <scope>NUCLEOTIDE SEQUENCE [LARGE SCALE GENOMIC DNA]</scope>
    <source>
        <strain evidence="8 9">TF08-14</strain>
    </source>
</reference>
<evidence type="ECO:0000256" key="3">
    <source>
        <dbReference type="ARBA" id="ARBA00022692"/>
    </source>
</evidence>
<keyword evidence="2" id="KW-0813">Transport</keyword>
<evidence type="ECO:0000256" key="6">
    <source>
        <dbReference type="ARBA" id="ARBA00023136"/>
    </source>
</evidence>
<proteinExistence type="predicted"/>